<keyword evidence="2" id="KW-1185">Reference proteome</keyword>
<proteinExistence type="predicted"/>
<gene>
    <name evidence="1" type="ORF">TRUGW13939_08409</name>
</gene>
<accession>A0A7H8R6B6</accession>
<evidence type="ECO:0000313" key="2">
    <source>
        <dbReference type="Proteomes" id="UP000509510"/>
    </source>
</evidence>
<dbReference type="Proteomes" id="UP000509510">
    <property type="component" value="Chromosome IV"/>
</dbReference>
<dbReference type="GeneID" id="55995898"/>
<reference evidence="2" key="1">
    <citation type="submission" date="2020-06" db="EMBL/GenBank/DDBJ databases">
        <title>A chromosome-scale genome assembly of Talaromyces rugulosus W13939.</title>
        <authorList>
            <person name="Wang B."/>
            <person name="Guo L."/>
            <person name="Ye K."/>
            <person name="Wang L."/>
        </authorList>
    </citation>
    <scope>NUCLEOTIDE SEQUENCE [LARGE SCALE GENOMIC DNA]</scope>
    <source>
        <strain evidence="2">W13939</strain>
    </source>
</reference>
<dbReference type="AlphaFoldDB" id="A0A7H8R6B6"/>
<name>A0A7H8R6B6_TALRU</name>
<dbReference type="EMBL" id="CP055901">
    <property type="protein sequence ID" value="QKX61261.1"/>
    <property type="molecule type" value="Genomic_DNA"/>
</dbReference>
<organism evidence="1 2">
    <name type="scientific">Talaromyces rugulosus</name>
    <name type="common">Penicillium rugulosum</name>
    <dbReference type="NCBI Taxonomy" id="121627"/>
    <lineage>
        <taxon>Eukaryota</taxon>
        <taxon>Fungi</taxon>
        <taxon>Dikarya</taxon>
        <taxon>Ascomycota</taxon>
        <taxon>Pezizomycotina</taxon>
        <taxon>Eurotiomycetes</taxon>
        <taxon>Eurotiomycetidae</taxon>
        <taxon>Eurotiales</taxon>
        <taxon>Trichocomaceae</taxon>
        <taxon>Talaromyces</taxon>
        <taxon>Talaromyces sect. Islandici</taxon>
    </lineage>
</organism>
<dbReference type="OrthoDB" id="2444812at2759"/>
<sequence length="600" mass="67272">MFAPPGAPDVLTLATTAYKVYDMYRGAKGRFKEISDAIRLLEITIKTLGKRLEMQDENLKPTLKYDDLGLEEVVQLGTELLEDLQKKAPAGYVPHGVSRFKWSQSEIDSIRSRITTLCSTIAAFNSSLFLQYISSSAPAGLTERRIIHTLDDILVRDQGLSRRDSIASTLIEEGVKNEENIQKSDLWLDLVREMKNHGISENQVTEHREMILQWAASAAAAGILNDKFEKYPAVDENDLESWEVISAVYGLANVTPIMQRIFDAHKGQKSSTLHFTVTNETFGGDSFEYHVKALAMAWRKTIRRGHKILFSSPQKVFAQEGDDVVVDFKTPVSYPEYNEGTAAEATQIIIASWHNRDVTDRISTLVKDMQTSILATDIELLTRYPFPGYARVLSVTWAYGDTFSSSQVHVNTVREGRQLDIPPYLNIVGANWGGLDITATLQTRTSREQTLDIDTEKVYKIASPDPWPNYPKTISLLYQYDHSSLELLVVGEAAGIVTVRPYAATHRSSRWTLDLTLGENTKILAIIWGLQPIQQTPGLQRALQERKIPCNNAFFGGDGWGGVNKTCQVFLRHIRTNEVACLVGREGSILDLKVPWAETM</sequence>
<dbReference type="KEGG" id="trg:TRUGW13939_08409"/>
<protein>
    <submittedName>
        <fullName evidence="1">Uncharacterized protein</fullName>
    </submittedName>
</protein>
<dbReference type="RefSeq" id="XP_035347436.1">
    <property type="nucleotide sequence ID" value="XM_035491543.1"/>
</dbReference>
<evidence type="ECO:0000313" key="1">
    <source>
        <dbReference type="EMBL" id="QKX61261.1"/>
    </source>
</evidence>